<proteinExistence type="predicted"/>
<keyword evidence="2" id="KW-1185">Reference proteome</keyword>
<comment type="caution">
    <text evidence="1">The sequence shown here is derived from an EMBL/GenBank/DDBJ whole genome shotgun (WGS) entry which is preliminary data.</text>
</comment>
<organism evidence="1 2">
    <name type="scientific">Dipteronia dyeriana</name>
    <dbReference type="NCBI Taxonomy" id="168575"/>
    <lineage>
        <taxon>Eukaryota</taxon>
        <taxon>Viridiplantae</taxon>
        <taxon>Streptophyta</taxon>
        <taxon>Embryophyta</taxon>
        <taxon>Tracheophyta</taxon>
        <taxon>Spermatophyta</taxon>
        <taxon>Magnoliopsida</taxon>
        <taxon>eudicotyledons</taxon>
        <taxon>Gunneridae</taxon>
        <taxon>Pentapetalae</taxon>
        <taxon>rosids</taxon>
        <taxon>malvids</taxon>
        <taxon>Sapindales</taxon>
        <taxon>Sapindaceae</taxon>
        <taxon>Hippocastanoideae</taxon>
        <taxon>Acereae</taxon>
        <taxon>Dipteronia</taxon>
    </lineage>
</organism>
<name>A0AAD9WR68_9ROSI</name>
<gene>
    <name evidence="1" type="ORF">Ddye_028191</name>
</gene>
<dbReference type="AlphaFoldDB" id="A0AAD9WR68"/>
<sequence>MVRRSFTDIVVNNQKWSRKEAVKDKKDILTMEWSHQQFNQEWIKRCAVGVLKQLSYVSSVNNRLSARGLKFSSAYLGDQGILWCFETQSEGILRSRFFWDDCFSSVVNWSKALIPQSKTMWINIKDVPLCY</sequence>
<reference evidence="1" key="1">
    <citation type="journal article" date="2023" name="Plant J.">
        <title>Genome sequences and population genomics provide insights into the demographic history, inbreeding, and mutation load of two 'living fossil' tree species of Dipteronia.</title>
        <authorList>
            <person name="Feng Y."/>
            <person name="Comes H.P."/>
            <person name="Chen J."/>
            <person name="Zhu S."/>
            <person name="Lu R."/>
            <person name="Zhang X."/>
            <person name="Li P."/>
            <person name="Qiu J."/>
            <person name="Olsen K.M."/>
            <person name="Qiu Y."/>
        </authorList>
    </citation>
    <scope>NUCLEOTIDE SEQUENCE</scope>
    <source>
        <strain evidence="1">KIB01</strain>
    </source>
</reference>
<protein>
    <submittedName>
        <fullName evidence="1">Uncharacterized protein</fullName>
    </submittedName>
</protein>
<dbReference type="EMBL" id="JANJYI010000008">
    <property type="protein sequence ID" value="KAK2640396.1"/>
    <property type="molecule type" value="Genomic_DNA"/>
</dbReference>
<accession>A0AAD9WR68</accession>
<evidence type="ECO:0000313" key="2">
    <source>
        <dbReference type="Proteomes" id="UP001280121"/>
    </source>
</evidence>
<dbReference type="Proteomes" id="UP001280121">
    <property type="component" value="Unassembled WGS sequence"/>
</dbReference>
<evidence type="ECO:0000313" key="1">
    <source>
        <dbReference type="EMBL" id="KAK2640396.1"/>
    </source>
</evidence>